<proteinExistence type="predicted"/>
<evidence type="ECO:0000313" key="1">
    <source>
        <dbReference type="EMBL" id="OGY66927.1"/>
    </source>
</evidence>
<dbReference type="STRING" id="1798410.A3H63_02385"/>
<name>A0A1G1ZSX0_9BACT</name>
<protein>
    <recommendedName>
        <fullName evidence="3">Zn-dependent hydrolase</fullName>
    </recommendedName>
</protein>
<reference evidence="1 2" key="1">
    <citation type="journal article" date="2016" name="Nat. Commun.">
        <title>Thousands of microbial genomes shed light on interconnected biogeochemical processes in an aquifer system.</title>
        <authorList>
            <person name="Anantharaman K."/>
            <person name="Brown C.T."/>
            <person name="Hug L.A."/>
            <person name="Sharon I."/>
            <person name="Castelle C.J."/>
            <person name="Probst A.J."/>
            <person name="Thomas B.C."/>
            <person name="Singh A."/>
            <person name="Wilkins M.J."/>
            <person name="Karaoz U."/>
            <person name="Brodie E.L."/>
            <person name="Williams K.H."/>
            <person name="Hubbard S.S."/>
            <person name="Banfield J.F."/>
        </authorList>
    </citation>
    <scope>NUCLEOTIDE SEQUENCE [LARGE SCALE GENOMIC DNA]</scope>
</reference>
<dbReference type="InterPro" id="IPR036866">
    <property type="entry name" value="RibonucZ/Hydroxyglut_hydro"/>
</dbReference>
<dbReference type="Pfam" id="PF13483">
    <property type="entry name" value="Lactamase_B_3"/>
    <property type="match status" value="1"/>
</dbReference>
<evidence type="ECO:0000313" key="2">
    <source>
        <dbReference type="Proteomes" id="UP000176284"/>
    </source>
</evidence>
<gene>
    <name evidence="1" type="ORF">A3H63_02385</name>
</gene>
<organism evidence="1 2">
    <name type="scientific">Candidatus Harrisonbacteria bacterium RIFCSPLOWO2_02_FULL_45_10c</name>
    <dbReference type="NCBI Taxonomy" id="1798410"/>
    <lineage>
        <taxon>Bacteria</taxon>
        <taxon>Candidatus Harrisoniibacteriota</taxon>
    </lineage>
</organism>
<sequence>MVINWYGEGCFKIQTGGLSLLTDPFESGTGLTPPRGKVEVTVKTLTPWPIKNDAEPESRVISGAGEYEAQGVIIEGFGLPKESSEKFLKTVYKAVAEEITIGLLGHISEELTPEALDALRDSHIIVLPAGGRPFINQEAAAKLIKQLNPKIILASFFKVPGLKRGGSDWKLLAEELGQKAEVLEKLTIRRKEITEQKGVRFVTLSI</sequence>
<evidence type="ECO:0008006" key="3">
    <source>
        <dbReference type="Google" id="ProtNLM"/>
    </source>
</evidence>
<dbReference type="EMBL" id="MHJM01000035">
    <property type="protein sequence ID" value="OGY66927.1"/>
    <property type="molecule type" value="Genomic_DNA"/>
</dbReference>
<dbReference type="AlphaFoldDB" id="A0A1G1ZSX0"/>
<dbReference type="Gene3D" id="3.60.15.10">
    <property type="entry name" value="Ribonuclease Z/Hydroxyacylglutathione hydrolase-like"/>
    <property type="match status" value="1"/>
</dbReference>
<dbReference type="Proteomes" id="UP000176284">
    <property type="component" value="Unassembled WGS sequence"/>
</dbReference>
<comment type="caution">
    <text evidence="1">The sequence shown here is derived from an EMBL/GenBank/DDBJ whole genome shotgun (WGS) entry which is preliminary data.</text>
</comment>
<accession>A0A1G1ZSX0</accession>